<feature type="region of interest" description="Disordered" evidence="2">
    <location>
        <begin position="144"/>
        <end position="174"/>
    </location>
</feature>
<accession>A0A8C4SAB0</accession>
<proteinExistence type="predicted"/>
<protein>
    <submittedName>
        <fullName evidence="3">Uncharacterized protein</fullName>
    </submittedName>
</protein>
<dbReference type="Gene3D" id="2.60.40.790">
    <property type="match status" value="1"/>
</dbReference>
<evidence type="ECO:0000313" key="4">
    <source>
        <dbReference type="Proteomes" id="UP000694620"/>
    </source>
</evidence>
<reference evidence="3" key="3">
    <citation type="submission" date="2025-09" db="UniProtKB">
        <authorList>
            <consortium name="Ensembl"/>
        </authorList>
    </citation>
    <scope>IDENTIFICATION</scope>
</reference>
<dbReference type="AlphaFoldDB" id="A0A8C4SAB0"/>
<dbReference type="Ensembl" id="ENSECRT00000011815.1">
    <property type="protein sequence ID" value="ENSECRP00000011625.1"/>
    <property type="gene ID" value="ENSECRG00000007741.1"/>
</dbReference>
<reference evidence="3" key="1">
    <citation type="submission" date="2021-06" db="EMBL/GenBank/DDBJ databases">
        <authorList>
            <consortium name="Wellcome Sanger Institute Data Sharing"/>
        </authorList>
    </citation>
    <scope>NUCLEOTIDE SEQUENCE [LARGE SCALE GENOMIC DNA]</scope>
</reference>
<feature type="coiled-coil region" evidence="1">
    <location>
        <begin position="36"/>
        <end position="63"/>
    </location>
</feature>
<reference evidence="3" key="2">
    <citation type="submission" date="2025-08" db="UniProtKB">
        <authorList>
            <consortium name="Ensembl"/>
        </authorList>
    </citation>
    <scope>IDENTIFICATION</scope>
</reference>
<keyword evidence="4" id="KW-1185">Reference proteome</keyword>
<sequence length="174" mass="19439">MWSPALFQLSFIKPLDMRISVRAMWPQTQFICTEMENKTARQMENLRKNMDLMNQQLLREKLDADRTHKLSGALVKQVGRKALLSGEMEKKEETEGGSYGYRYQVFRQELKLPEDVNAGGLSCALNNRQLLIEALRMTVPNITPSSGAIDDVTSGPDDVTSGSGPDDVTSCPSL</sequence>
<evidence type="ECO:0000256" key="1">
    <source>
        <dbReference type="SAM" id="Coils"/>
    </source>
</evidence>
<name>A0A8C4SAB0_ERPCA</name>
<dbReference type="GeneTree" id="ENSGT00980000202349"/>
<evidence type="ECO:0000256" key="2">
    <source>
        <dbReference type="SAM" id="MobiDB-lite"/>
    </source>
</evidence>
<evidence type="ECO:0000313" key="3">
    <source>
        <dbReference type="Ensembl" id="ENSECRP00000011625.1"/>
    </source>
</evidence>
<organism evidence="3 4">
    <name type="scientific">Erpetoichthys calabaricus</name>
    <name type="common">Rope fish</name>
    <name type="synonym">Calamoichthys calabaricus</name>
    <dbReference type="NCBI Taxonomy" id="27687"/>
    <lineage>
        <taxon>Eukaryota</taxon>
        <taxon>Metazoa</taxon>
        <taxon>Chordata</taxon>
        <taxon>Craniata</taxon>
        <taxon>Vertebrata</taxon>
        <taxon>Euteleostomi</taxon>
        <taxon>Actinopterygii</taxon>
        <taxon>Polypteriformes</taxon>
        <taxon>Polypteridae</taxon>
        <taxon>Erpetoichthys</taxon>
    </lineage>
</organism>
<dbReference type="InterPro" id="IPR008978">
    <property type="entry name" value="HSP20-like_chaperone"/>
</dbReference>
<dbReference type="Proteomes" id="UP000694620">
    <property type="component" value="Chromosome 5"/>
</dbReference>
<keyword evidence="1" id="KW-0175">Coiled coil</keyword>